<dbReference type="EMBL" id="ACVN02000179">
    <property type="protein sequence ID" value="ERK55631.1"/>
    <property type="molecule type" value="Genomic_DNA"/>
</dbReference>
<feature type="transmembrane region" description="Helical" evidence="7">
    <location>
        <begin position="113"/>
        <end position="133"/>
    </location>
</feature>
<feature type="transmembrane region" description="Helical" evidence="7">
    <location>
        <begin position="327"/>
        <end position="349"/>
    </location>
</feature>
<evidence type="ECO:0000313" key="10">
    <source>
        <dbReference type="Proteomes" id="UP000017052"/>
    </source>
</evidence>
<reference evidence="9" key="1">
    <citation type="submission" date="2013-08" db="EMBL/GenBank/DDBJ databases">
        <authorList>
            <person name="Durkin A.S."/>
            <person name="Haft D.R."/>
            <person name="McCorrison J."/>
            <person name="Torralba M."/>
            <person name="Gillis M."/>
            <person name="Haft D.H."/>
            <person name="Methe B."/>
            <person name="Sutton G."/>
            <person name="Nelson K.E."/>
        </authorList>
    </citation>
    <scope>NUCLEOTIDE SEQUENCE [LARGE SCALE GENOMIC DNA]</scope>
    <source>
        <strain evidence="9">F0233</strain>
    </source>
</reference>
<evidence type="ECO:0000256" key="7">
    <source>
        <dbReference type="RuleBase" id="RU363032"/>
    </source>
</evidence>
<keyword evidence="6 7" id="KW-0472">Membrane</keyword>
<accession>U2QGN4</accession>
<evidence type="ECO:0000256" key="5">
    <source>
        <dbReference type="ARBA" id="ARBA00022989"/>
    </source>
</evidence>
<dbReference type="CDD" id="cd06261">
    <property type="entry name" value="TM_PBP2"/>
    <property type="match status" value="1"/>
</dbReference>
<sequence>MSMSAVGPERRGTAPGADAAGTASEREAALVADPQVVAELVRRHRPHSVDHALAGAAVALWAAVAIVVALVPSTGAYLVKGEAQAFWLAVAFTAGLGAAWLGSRVWAASSRWLGAWAPWWIATAVVVLAWELLTAKTGALRPPYVPSPGQIIAEGWSDRALLARSVGNSLLLLAAGVAVGGVVGLATGLWMGWSRRAGYWLDPIVKYIGPVPTLAWIPIVFIAFPNSFSAAVFLVSLTVWFPMAVTTSAGIRGVSREYFDVCQTLGASTRFLILRVSLPAALPSIFTGVFMALPTAFVTLTIAETLGVNSGLGWYINWKKGWSAYPAMYAAIALMVIICGSLLTAELAVRNRVLSWQKDLTRW</sequence>
<dbReference type="PANTHER" id="PTHR30151">
    <property type="entry name" value="ALKANE SULFONATE ABC TRANSPORTER-RELATED, MEMBRANE SUBUNIT"/>
    <property type="match status" value="1"/>
</dbReference>
<proteinExistence type="inferred from homology"/>
<feature type="transmembrane region" description="Helical" evidence="7">
    <location>
        <begin position="204"/>
        <end position="224"/>
    </location>
</feature>
<keyword evidence="10" id="KW-1185">Reference proteome</keyword>
<dbReference type="Gene3D" id="1.10.3720.10">
    <property type="entry name" value="MetI-like"/>
    <property type="match status" value="1"/>
</dbReference>
<comment type="similarity">
    <text evidence="7">Belongs to the binding-protein-dependent transport system permease family.</text>
</comment>
<feature type="transmembrane region" description="Helical" evidence="7">
    <location>
        <begin position="230"/>
        <end position="251"/>
    </location>
</feature>
<feature type="transmembrane region" description="Helical" evidence="7">
    <location>
        <begin position="272"/>
        <end position="293"/>
    </location>
</feature>
<dbReference type="SUPFAM" id="SSF161098">
    <property type="entry name" value="MetI-like"/>
    <property type="match status" value="1"/>
</dbReference>
<dbReference type="GO" id="GO:0055085">
    <property type="term" value="P:transmembrane transport"/>
    <property type="evidence" value="ECO:0007669"/>
    <property type="project" value="InterPro"/>
</dbReference>
<protein>
    <submittedName>
        <fullName evidence="9">ABC transporter, permease protein</fullName>
    </submittedName>
</protein>
<evidence type="ECO:0000313" key="9">
    <source>
        <dbReference type="EMBL" id="ERK55631.1"/>
    </source>
</evidence>
<keyword evidence="5 7" id="KW-1133">Transmembrane helix</keyword>
<keyword evidence="2 7" id="KW-0813">Transport</keyword>
<evidence type="ECO:0000259" key="8">
    <source>
        <dbReference type="PROSITE" id="PS50928"/>
    </source>
</evidence>
<dbReference type="GO" id="GO:0005886">
    <property type="term" value="C:plasma membrane"/>
    <property type="evidence" value="ECO:0007669"/>
    <property type="project" value="UniProtKB-SubCell"/>
</dbReference>
<dbReference type="PANTHER" id="PTHR30151:SF0">
    <property type="entry name" value="ABC TRANSPORTER PERMEASE PROTEIN MJ0413-RELATED"/>
    <property type="match status" value="1"/>
</dbReference>
<dbReference type="PROSITE" id="PS50928">
    <property type="entry name" value="ABC_TM1"/>
    <property type="match status" value="1"/>
</dbReference>
<keyword evidence="4 7" id="KW-0812">Transmembrane</keyword>
<dbReference type="AlphaFoldDB" id="U2QGN4"/>
<name>U2QGN4_9ACTN</name>
<comment type="caution">
    <text evidence="9">The sequence shown here is derived from an EMBL/GenBank/DDBJ whole genome shotgun (WGS) entry which is preliminary data.</text>
</comment>
<evidence type="ECO:0000256" key="2">
    <source>
        <dbReference type="ARBA" id="ARBA00022448"/>
    </source>
</evidence>
<evidence type="ECO:0000256" key="1">
    <source>
        <dbReference type="ARBA" id="ARBA00004651"/>
    </source>
</evidence>
<evidence type="ECO:0000256" key="4">
    <source>
        <dbReference type="ARBA" id="ARBA00022692"/>
    </source>
</evidence>
<feature type="transmembrane region" description="Helical" evidence="7">
    <location>
        <begin position="83"/>
        <end position="101"/>
    </location>
</feature>
<feature type="domain" description="ABC transmembrane type-1" evidence="8">
    <location>
        <begin position="166"/>
        <end position="347"/>
    </location>
</feature>
<dbReference type="Pfam" id="PF00528">
    <property type="entry name" value="BPD_transp_1"/>
    <property type="match status" value="1"/>
</dbReference>
<comment type="subcellular location">
    <subcellularLocation>
        <location evidence="1 7">Cell membrane</location>
        <topology evidence="1 7">Multi-pass membrane protein</topology>
    </subcellularLocation>
</comment>
<dbReference type="Proteomes" id="UP000017052">
    <property type="component" value="Unassembled WGS sequence"/>
</dbReference>
<feature type="transmembrane region" description="Helical" evidence="7">
    <location>
        <begin position="170"/>
        <end position="192"/>
    </location>
</feature>
<organism evidence="9 10">
    <name type="scientific">Propionibacterium acidifaciens F0233</name>
    <dbReference type="NCBI Taxonomy" id="553198"/>
    <lineage>
        <taxon>Bacteria</taxon>
        <taxon>Bacillati</taxon>
        <taxon>Actinomycetota</taxon>
        <taxon>Actinomycetes</taxon>
        <taxon>Propionibacteriales</taxon>
        <taxon>Propionibacteriaceae</taxon>
        <taxon>Propionibacterium</taxon>
    </lineage>
</organism>
<dbReference type="InterPro" id="IPR000515">
    <property type="entry name" value="MetI-like"/>
</dbReference>
<evidence type="ECO:0000256" key="3">
    <source>
        <dbReference type="ARBA" id="ARBA00022475"/>
    </source>
</evidence>
<evidence type="ECO:0000256" key="6">
    <source>
        <dbReference type="ARBA" id="ARBA00023136"/>
    </source>
</evidence>
<dbReference type="InterPro" id="IPR035906">
    <property type="entry name" value="MetI-like_sf"/>
</dbReference>
<gene>
    <name evidence="9" type="ORF">HMPREF0682_0595</name>
</gene>
<keyword evidence="3" id="KW-1003">Cell membrane</keyword>
<feature type="transmembrane region" description="Helical" evidence="7">
    <location>
        <begin position="52"/>
        <end position="71"/>
    </location>
</feature>